<evidence type="ECO:0000313" key="1">
    <source>
        <dbReference type="EMBL" id="GAA4457038.1"/>
    </source>
</evidence>
<organism evidence="1 2">
    <name type="scientific">Rurimicrobium arvi</name>
    <dbReference type="NCBI Taxonomy" id="2049916"/>
    <lineage>
        <taxon>Bacteria</taxon>
        <taxon>Pseudomonadati</taxon>
        <taxon>Bacteroidota</taxon>
        <taxon>Chitinophagia</taxon>
        <taxon>Chitinophagales</taxon>
        <taxon>Chitinophagaceae</taxon>
        <taxon>Rurimicrobium</taxon>
    </lineage>
</organism>
<sequence>MKLPGLNAMRQPAGGNNRSYTISVQVQAGSEAEAAQMQEALQSFIAHFTVAEMKSAAHKLKSAANRKMIKTFL</sequence>
<evidence type="ECO:0000313" key="2">
    <source>
        <dbReference type="Proteomes" id="UP001501410"/>
    </source>
</evidence>
<reference evidence="2" key="1">
    <citation type="journal article" date="2019" name="Int. J. Syst. Evol. Microbiol.">
        <title>The Global Catalogue of Microorganisms (GCM) 10K type strain sequencing project: providing services to taxonomists for standard genome sequencing and annotation.</title>
        <authorList>
            <consortium name="The Broad Institute Genomics Platform"/>
            <consortium name="The Broad Institute Genome Sequencing Center for Infectious Disease"/>
            <person name="Wu L."/>
            <person name="Ma J."/>
        </authorList>
    </citation>
    <scope>NUCLEOTIDE SEQUENCE [LARGE SCALE GENOMIC DNA]</scope>
    <source>
        <strain evidence="2">JCM 31921</strain>
    </source>
</reference>
<accession>A0ABP8MYH7</accession>
<dbReference type="Proteomes" id="UP001501410">
    <property type="component" value="Unassembled WGS sequence"/>
</dbReference>
<proteinExistence type="predicted"/>
<name>A0ABP8MYH7_9BACT</name>
<protein>
    <submittedName>
        <fullName evidence="1">Uncharacterized protein</fullName>
    </submittedName>
</protein>
<comment type="caution">
    <text evidence="1">The sequence shown here is derived from an EMBL/GenBank/DDBJ whole genome shotgun (WGS) entry which is preliminary data.</text>
</comment>
<gene>
    <name evidence="1" type="ORF">GCM10023092_23250</name>
</gene>
<dbReference type="EMBL" id="BAABEZ010000022">
    <property type="protein sequence ID" value="GAA4457038.1"/>
    <property type="molecule type" value="Genomic_DNA"/>
</dbReference>
<keyword evidence="2" id="KW-1185">Reference proteome</keyword>